<gene>
    <name evidence="2" type="ORF">CEXT_304281</name>
</gene>
<reference evidence="2 3" key="1">
    <citation type="submission" date="2021-06" db="EMBL/GenBank/DDBJ databases">
        <title>Caerostris extrusa draft genome.</title>
        <authorList>
            <person name="Kono N."/>
            <person name="Arakawa K."/>
        </authorList>
    </citation>
    <scope>NUCLEOTIDE SEQUENCE [LARGE SCALE GENOMIC DNA]</scope>
</reference>
<evidence type="ECO:0000256" key="1">
    <source>
        <dbReference type="SAM" id="Phobius"/>
    </source>
</evidence>
<feature type="transmembrane region" description="Helical" evidence="1">
    <location>
        <begin position="6"/>
        <end position="23"/>
    </location>
</feature>
<proteinExistence type="predicted"/>
<accession>A0AAV4SK27</accession>
<dbReference type="EMBL" id="BPLR01009625">
    <property type="protein sequence ID" value="GIY33339.1"/>
    <property type="molecule type" value="Genomic_DNA"/>
</dbReference>
<comment type="caution">
    <text evidence="2">The sequence shown here is derived from an EMBL/GenBank/DDBJ whole genome shotgun (WGS) entry which is preliminary data.</text>
</comment>
<keyword evidence="3" id="KW-1185">Reference proteome</keyword>
<keyword evidence="1" id="KW-0472">Membrane</keyword>
<keyword evidence="1" id="KW-0812">Transmembrane</keyword>
<organism evidence="2 3">
    <name type="scientific">Caerostris extrusa</name>
    <name type="common">Bark spider</name>
    <name type="synonym">Caerostris bankana</name>
    <dbReference type="NCBI Taxonomy" id="172846"/>
    <lineage>
        <taxon>Eukaryota</taxon>
        <taxon>Metazoa</taxon>
        <taxon>Ecdysozoa</taxon>
        <taxon>Arthropoda</taxon>
        <taxon>Chelicerata</taxon>
        <taxon>Arachnida</taxon>
        <taxon>Araneae</taxon>
        <taxon>Araneomorphae</taxon>
        <taxon>Entelegynae</taxon>
        <taxon>Araneoidea</taxon>
        <taxon>Araneidae</taxon>
        <taxon>Caerostris</taxon>
    </lineage>
</organism>
<dbReference type="Proteomes" id="UP001054945">
    <property type="component" value="Unassembled WGS sequence"/>
</dbReference>
<evidence type="ECO:0000313" key="2">
    <source>
        <dbReference type="EMBL" id="GIY33339.1"/>
    </source>
</evidence>
<protein>
    <submittedName>
        <fullName evidence="2">Uncharacterized protein</fullName>
    </submittedName>
</protein>
<dbReference type="AlphaFoldDB" id="A0AAV4SK27"/>
<evidence type="ECO:0000313" key="3">
    <source>
        <dbReference type="Proteomes" id="UP001054945"/>
    </source>
</evidence>
<sequence length="172" mass="20506">MPFITYSLIFLSMRISVIYFLFVQEASIFLRLFKEALLHGISLNSPFFLNGGTGGERKRNAGAVRFQQIRLNEEEEERKKEKKIRSTRSTPRKKEIGFGGLRDRRWVRETSKDRLRRNYFCISLQFMTREKIYARFACFQCFKYSGIKNRSSTSIYNLLFIVVRCFMEIIYV</sequence>
<name>A0AAV4SK27_CAEEX</name>
<keyword evidence="1" id="KW-1133">Transmembrane helix</keyword>